<dbReference type="FunFam" id="3.40.50.720:FF:000209">
    <property type="entry name" value="Polyketide synthase Pks12"/>
    <property type="match status" value="1"/>
</dbReference>
<dbReference type="SUPFAM" id="SSF53335">
    <property type="entry name" value="S-adenosyl-L-methionine-dependent methyltransferases"/>
    <property type="match status" value="1"/>
</dbReference>
<evidence type="ECO:0008006" key="15">
    <source>
        <dbReference type="Google" id="ProtNLM"/>
    </source>
</evidence>
<dbReference type="SUPFAM" id="SSF53901">
    <property type="entry name" value="Thiolase-like"/>
    <property type="match status" value="1"/>
</dbReference>
<feature type="region of interest" description="N-terminal hotdog fold" evidence="8">
    <location>
        <begin position="982"/>
        <end position="1119"/>
    </location>
</feature>
<dbReference type="GO" id="GO:0004315">
    <property type="term" value="F:3-oxoacyl-[acyl-carrier-protein] synthase activity"/>
    <property type="evidence" value="ECO:0007669"/>
    <property type="project" value="InterPro"/>
</dbReference>
<evidence type="ECO:0000259" key="12">
    <source>
        <dbReference type="PROSITE" id="PS52019"/>
    </source>
</evidence>
<dbReference type="InterPro" id="IPR006162">
    <property type="entry name" value="Ppantetheine_attach_site"/>
</dbReference>
<evidence type="ECO:0000256" key="4">
    <source>
        <dbReference type="ARBA" id="ARBA00022857"/>
    </source>
</evidence>
<keyword evidence="3" id="KW-0808">Transferase</keyword>
<dbReference type="PROSITE" id="PS50075">
    <property type="entry name" value="CARRIER"/>
    <property type="match status" value="1"/>
</dbReference>
<dbReference type="CDD" id="cd02440">
    <property type="entry name" value="AdoMet_MTases"/>
    <property type="match status" value="1"/>
</dbReference>
<dbReference type="InterPro" id="IPR014043">
    <property type="entry name" value="Acyl_transferase_dom"/>
</dbReference>
<dbReference type="GO" id="GO:1901336">
    <property type="term" value="P:lactone biosynthetic process"/>
    <property type="evidence" value="ECO:0007669"/>
    <property type="project" value="UniProtKB-ARBA"/>
</dbReference>
<dbReference type="InterPro" id="IPR013217">
    <property type="entry name" value="Methyltransf_12"/>
</dbReference>
<dbReference type="CDD" id="cd05195">
    <property type="entry name" value="enoyl_red"/>
    <property type="match status" value="1"/>
</dbReference>
<dbReference type="PANTHER" id="PTHR43775:SF29">
    <property type="entry name" value="ASPERFURANONE POLYKETIDE SYNTHASE AFOG-RELATED"/>
    <property type="match status" value="1"/>
</dbReference>
<organism evidence="13 14">
    <name type="scientific">Cercophora scortea</name>
    <dbReference type="NCBI Taxonomy" id="314031"/>
    <lineage>
        <taxon>Eukaryota</taxon>
        <taxon>Fungi</taxon>
        <taxon>Dikarya</taxon>
        <taxon>Ascomycota</taxon>
        <taxon>Pezizomycotina</taxon>
        <taxon>Sordariomycetes</taxon>
        <taxon>Sordariomycetidae</taxon>
        <taxon>Sordariales</taxon>
        <taxon>Lasiosphaeriaceae</taxon>
        <taxon>Cercophora</taxon>
    </lineage>
</organism>
<dbReference type="PROSITE" id="PS00606">
    <property type="entry name" value="KS3_1"/>
    <property type="match status" value="1"/>
</dbReference>
<dbReference type="InterPro" id="IPR049900">
    <property type="entry name" value="PKS_mFAS_DH"/>
</dbReference>
<feature type="active site" description="Proton donor; for dehydratase activity" evidence="8">
    <location>
        <position position="1204"/>
    </location>
</feature>
<dbReference type="SUPFAM" id="SSF50129">
    <property type="entry name" value="GroES-like"/>
    <property type="match status" value="1"/>
</dbReference>
<evidence type="ECO:0000259" key="11">
    <source>
        <dbReference type="PROSITE" id="PS52004"/>
    </source>
</evidence>
<feature type="domain" description="Carrier" evidence="10">
    <location>
        <begin position="2509"/>
        <end position="2586"/>
    </location>
</feature>
<evidence type="ECO:0000313" key="13">
    <source>
        <dbReference type="EMBL" id="KAK3320572.1"/>
    </source>
</evidence>
<keyword evidence="1" id="KW-0596">Phosphopantetheine</keyword>
<dbReference type="InterPro" id="IPR056501">
    <property type="entry name" value="NAD-bd_HRPKS_sdrA"/>
</dbReference>
<dbReference type="SMART" id="SM00826">
    <property type="entry name" value="PKS_DH"/>
    <property type="match status" value="1"/>
</dbReference>
<dbReference type="SMART" id="SM00825">
    <property type="entry name" value="PKS_KS"/>
    <property type="match status" value="1"/>
</dbReference>
<dbReference type="InterPro" id="IPR016036">
    <property type="entry name" value="Malonyl_transacylase_ACP-bd"/>
</dbReference>
<dbReference type="InterPro" id="IPR032821">
    <property type="entry name" value="PKS_assoc"/>
</dbReference>
<dbReference type="Pfam" id="PF08242">
    <property type="entry name" value="Methyltransf_12"/>
    <property type="match status" value="1"/>
</dbReference>
<dbReference type="SMART" id="SM00829">
    <property type="entry name" value="PKS_ER"/>
    <property type="match status" value="1"/>
</dbReference>
<protein>
    <recommendedName>
        <fullName evidence="15">Polyketide synthase</fullName>
    </recommendedName>
</protein>
<feature type="domain" description="Ketosynthase family 3 (KS3)" evidence="11">
    <location>
        <begin position="8"/>
        <end position="435"/>
    </location>
</feature>
<dbReference type="GO" id="GO:0030639">
    <property type="term" value="P:polyketide biosynthetic process"/>
    <property type="evidence" value="ECO:0007669"/>
    <property type="project" value="UniProtKB-ARBA"/>
</dbReference>
<dbReference type="SUPFAM" id="SSF47336">
    <property type="entry name" value="ACP-like"/>
    <property type="match status" value="1"/>
</dbReference>
<dbReference type="InterPro" id="IPR014030">
    <property type="entry name" value="Ketoacyl_synth_N"/>
</dbReference>
<feature type="region of interest" description="Disordered" evidence="9">
    <location>
        <begin position="437"/>
        <end position="501"/>
    </location>
</feature>
<evidence type="ECO:0000256" key="8">
    <source>
        <dbReference type="PROSITE-ProRule" id="PRU01363"/>
    </source>
</evidence>
<dbReference type="PROSITE" id="PS00012">
    <property type="entry name" value="PHOSPHOPANTETHEINE"/>
    <property type="match status" value="1"/>
</dbReference>
<evidence type="ECO:0000256" key="2">
    <source>
        <dbReference type="ARBA" id="ARBA00022553"/>
    </source>
</evidence>
<dbReference type="InterPro" id="IPR014031">
    <property type="entry name" value="Ketoacyl_synth_C"/>
</dbReference>
<dbReference type="PROSITE" id="PS52019">
    <property type="entry name" value="PKS_MFAS_DH"/>
    <property type="match status" value="1"/>
</dbReference>
<feature type="active site" description="Proton acceptor; for dehydratase activity" evidence="8">
    <location>
        <position position="1014"/>
    </location>
</feature>
<sequence>MDEQRPKTVPIAIVGMSCRFAGDATSPEKLWSMVSEGRSAWTEIPSWRFNVDGVYHPRAENLSTTNVRGGHFLTEDVGLFDAGFFGLSTETASSMDPQYRLQMESVYEALENAGLPMEKVSGSNTSVFAGVFFHDYLDSNMRDTERLPRMLMTGNGSAMASNRVSHFFNLAGPSMTIDTGCSTALTAIHQGCQSLITGDASMSVVCASNLLLNPDYFVSMSSLGLISPDGKSYAFDSRANGYGRGEGVATIILKRLDDALRDGDPIRAVVRQTSLNQDGKTETITSPSQHAQEILIRETYKRAGLDFGAIQYFEAHGTGTPTGDPIEVGAIASVFQHGRSPANPLYIGSVKTNVGHTEPTSGLASVIKVAMAMENGIIPPSINFEKPNKKLSLDEWNLKVPRKCEEWRTGPDGIRRASVNNFGYGGSNSHIIMESWSSPRRPINSGRALQNGHTNGHSNGHTNGNGHANGNGHVNGNGHLNGNGISNGNGHANGKAQQSPLSSKVFTLSGKDEQTCRAIVSNLKTHLQGLKFEDEYHEAQFLDDLAHTLGERRTRFPLTATSTAGSVAELVNALDADGKFKPTRASDKPVRIGFVFTGQGAQWHAMGRELFEAYPVFKASILEADGYLKEFGCQWSLYEELHRDAETSQVGSVLMSMPICVAVQISLVHLLESWNITPAAISSHSSGEIAAACAAGALSYRSAMAASYGRSEAASESAMSNDKGGMLAVGMGRETAEELLKQVKHGKASVACVNSPSSITMSGDLSAIEEFEVLAKKQNMFARRLRVEAAFHSHHMESINDLYVREMKTLGVGREKQVMKGVRYGSPTTGTRITDSSLLNGPEHWARSMVQPVLFVDAFREMALDLETGETQVECVIEVGPHAALAGPIGDILTLPEFQGSNITYLSCLVRKSSALSTMQSLVCQLLGKGAAINMQAVNFPSGQQSARVLTDLPPYPWNHQVRHWTEPRENLNRRERLHAPHDLIGSLVDGTNLNAPTWRKVIRAAELPWVRQHTVQGSILYPGAGYITMAIEAACQITNPRDEATAISGYRLRDVDIQSALVIPDGLEGADVHITLKPVSDKTIGLRGWKEFQVSSVSSENKWTEHCTGFIQVVLRKDADDVVDGRSVSLPKFPENSLRDINPEAIFSAMRSVGIYHGPIFQNLGRVQVVDSQAVNIVSIADVLSTMPASWQHPHVLHPTTLDSVLVSAYTATKGAGTEMTTAKVPKSIKNMWVSHNINSAVGHKFRAHAKIDSEDSKSFRSSVSLFDDIEDGACSLMLEGLVCQSLGAAIPAPSEPYKDEICSTVKWAPAMSLMDPAFLKNDLSYPAEPEDAVIIMDLRRACYHYLHEALGHLSISDVRQLEGHDKKFYAWMALQEKLAERNELGPESSKWAEDSEEEKRKLFDVVAAASVNGELVCRVGPHIEAILKHEVTPLELMMEDKLLFRYYSTSPKFDRANRQLGKMVGHLVRENPEARILEIGGGTGGATRFALSEIGNRKLGVGPLASEYHFTDVSSGFFADAQESFADWSDIFSCRKLDIETNPASQGFEAGHYDIIVACQVLHATKDMQNTMTNVRSLLRPGGKLLLAESTKDHMDLQFAFGLLPGWWLSVEPERNVSPSLTLDHWDRVLKATNFSGVEFEVHDCDSEEQYSFSAMISTAADPAPQTPTFSPVVLVVGEDLPEGSGEWLQALKDSIAARTGASVAVVGSLHSATNEVNKKTCVFLGELFRPFLIQPSETEFEDIKALALNCKSLLWVTRGGAVDCENPWAAMASGFFRTLRTEYTGKDFAVLDLDPKRPAVGKVDATAIADLLISRTLKSTTLNVGVSADYEFAERAGIILIPRLYHDVERNKFISTDSSQALEPQKEPFLQAGRPLKLGVGIPGSLETLVFSDDPHGLQELDPEYIEVQPKAFGQNFRDVMAAMGRLDEIVMGLECAGVITRVGSDAALRGYNVGDSVFALLDGQYSSLVRLPWTNAHRMPPGMDFTTAASVPMAFATAYISLFDKARLCKGQTVLIHAASGGVGQAAIMLAQLVGAEVFATAGTPEKRDFIRTRYSIPEDHIFSSRNGSFLPKLLLKTGGRGVDVVLNSLAGNLLQDSFNALASFGHFVEIGKFDLEHNHYLEMVPFSRAVSFSAVDVLAMCRRQGPQIHSALSAVARLWEQKLIRAVYPVTAVPISQIEKGFRQMQAGKHMGKIVITVRPEDVVSVVPRKPSVKLREDASYLIVGGMGGIGKAVAQWMLSRGAKNLILLSRSASAKEETKAFIAELEKSHPGSKVKAIDCDISQSESLKLALQSCNEQMPAIRGVIQGAMVLHDSVIEQMTIAQYEGAVRPKVQGSWNLHEHLGPNLDFFVMLSSIAGIIGNASQSNYSAGGAYQDALARYRAAQGLAAVSIDLGAVKNIGYVAEHQAVNDRLARRGHRALSEEEVLGAVESALLRDSPQVVLGINTAPGPQWDPNNASPMVLETRFAPLRYREPSKADGGASKSSQRGGNLAGKLAAASSLDEAATLVAQELMRKLVDIFVLSPEEMQVTKSMAAFGVDSLVAVELRSLLALQAGAELSVFDIMQSPSLQTLSKTVASASIHVKVA</sequence>
<dbReference type="PANTHER" id="PTHR43775">
    <property type="entry name" value="FATTY ACID SYNTHASE"/>
    <property type="match status" value="1"/>
</dbReference>
<dbReference type="InterPro" id="IPR009081">
    <property type="entry name" value="PP-bd_ACP"/>
</dbReference>
<dbReference type="InterPro" id="IPR018201">
    <property type="entry name" value="Ketoacyl_synth_AS"/>
</dbReference>
<evidence type="ECO:0000256" key="3">
    <source>
        <dbReference type="ARBA" id="ARBA00022679"/>
    </source>
</evidence>
<dbReference type="SMART" id="SM00822">
    <property type="entry name" value="PKS_KR"/>
    <property type="match status" value="1"/>
</dbReference>
<dbReference type="InterPro" id="IPR001227">
    <property type="entry name" value="Ac_transferase_dom_sf"/>
</dbReference>
<dbReference type="Pfam" id="PF23114">
    <property type="entry name" value="NAD-bd_HRPKS_sdrA"/>
    <property type="match status" value="1"/>
</dbReference>
<dbReference type="SMART" id="SM00823">
    <property type="entry name" value="PKS_PP"/>
    <property type="match status" value="1"/>
</dbReference>
<evidence type="ECO:0000313" key="14">
    <source>
        <dbReference type="Proteomes" id="UP001286456"/>
    </source>
</evidence>
<feature type="compositionally biased region" description="Low complexity" evidence="9">
    <location>
        <begin position="451"/>
        <end position="466"/>
    </location>
</feature>
<accession>A0AAE0I8N5</accession>
<dbReference type="SUPFAM" id="SSF55048">
    <property type="entry name" value="Probable ACP-binding domain of malonyl-CoA ACP transacylase"/>
    <property type="match status" value="1"/>
</dbReference>
<dbReference type="Pfam" id="PF16197">
    <property type="entry name" value="KAsynt_C_assoc"/>
    <property type="match status" value="1"/>
</dbReference>
<dbReference type="Gene3D" id="1.10.1200.10">
    <property type="entry name" value="ACP-like"/>
    <property type="match status" value="1"/>
</dbReference>
<dbReference type="Proteomes" id="UP001286456">
    <property type="component" value="Unassembled WGS sequence"/>
</dbReference>
<dbReference type="InterPro" id="IPR020806">
    <property type="entry name" value="PKS_PP-bd"/>
</dbReference>
<keyword evidence="4" id="KW-0521">NADP</keyword>
<gene>
    <name evidence="13" type="ORF">B0T19DRAFT_477821</name>
</gene>
<feature type="compositionally biased region" description="Gly residues" evidence="9">
    <location>
        <begin position="467"/>
        <end position="487"/>
    </location>
</feature>
<reference evidence="13" key="2">
    <citation type="submission" date="2023-06" db="EMBL/GenBank/DDBJ databases">
        <authorList>
            <consortium name="Lawrence Berkeley National Laboratory"/>
            <person name="Haridas S."/>
            <person name="Hensen N."/>
            <person name="Bonometti L."/>
            <person name="Westerberg I."/>
            <person name="Brannstrom I.O."/>
            <person name="Guillou S."/>
            <person name="Cros-Aarteil S."/>
            <person name="Calhoun S."/>
            <person name="Kuo A."/>
            <person name="Mondo S."/>
            <person name="Pangilinan J."/>
            <person name="Riley R."/>
            <person name="Labutti K."/>
            <person name="Andreopoulos B."/>
            <person name="Lipzen A."/>
            <person name="Chen C."/>
            <person name="Yanf M."/>
            <person name="Daum C."/>
            <person name="Ng V."/>
            <person name="Clum A."/>
            <person name="Steindorff A."/>
            <person name="Ohm R."/>
            <person name="Martin F."/>
            <person name="Silar P."/>
            <person name="Natvig D."/>
            <person name="Lalanne C."/>
            <person name="Gautier V."/>
            <person name="Ament-Velasquez S.L."/>
            <person name="Kruys A."/>
            <person name="Hutchinson M.I."/>
            <person name="Powell A.J."/>
            <person name="Barry K."/>
            <person name="Miller A.N."/>
            <person name="Grigoriev I.V."/>
            <person name="Debuchy R."/>
            <person name="Gladieux P."/>
            <person name="Thoren M.H."/>
            <person name="Johannesson H."/>
        </authorList>
    </citation>
    <scope>NUCLEOTIDE SEQUENCE</scope>
    <source>
        <strain evidence="13">SMH4131-1</strain>
    </source>
</reference>
<dbReference type="Pfam" id="PF00698">
    <property type="entry name" value="Acyl_transf_1"/>
    <property type="match status" value="1"/>
</dbReference>
<dbReference type="Gene3D" id="3.40.50.720">
    <property type="entry name" value="NAD(P)-binding Rossmann-like Domain"/>
    <property type="match status" value="2"/>
</dbReference>
<dbReference type="Gene3D" id="3.40.47.10">
    <property type="match status" value="1"/>
</dbReference>
<evidence type="ECO:0000256" key="7">
    <source>
        <dbReference type="ARBA" id="ARBA00023315"/>
    </source>
</evidence>
<dbReference type="Pfam" id="PF14765">
    <property type="entry name" value="PS-DH"/>
    <property type="match status" value="1"/>
</dbReference>
<dbReference type="InterPro" id="IPR011032">
    <property type="entry name" value="GroES-like_sf"/>
</dbReference>
<dbReference type="Gene3D" id="3.90.180.10">
    <property type="entry name" value="Medium-chain alcohol dehydrogenases, catalytic domain"/>
    <property type="match status" value="1"/>
</dbReference>
<dbReference type="InterPro" id="IPR016039">
    <property type="entry name" value="Thiolase-like"/>
</dbReference>
<evidence type="ECO:0000256" key="1">
    <source>
        <dbReference type="ARBA" id="ARBA00022450"/>
    </source>
</evidence>
<dbReference type="GO" id="GO:0006633">
    <property type="term" value="P:fatty acid biosynthetic process"/>
    <property type="evidence" value="ECO:0007669"/>
    <property type="project" value="InterPro"/>
</dbReference>
<keyword evidence="14" id="KW-1185">Reference proteome</keyword>
<dbReference type="Pfam" id="PF08659">
    <property type="entry name" value="KR"/>
    <property type="match status" value="1"/>
</dbReference>
<dbReference type="PROSITE" id="PS52004">
    <property type="entry name" value="KS3_2"/>
    <property type="match status" value="1"/>
</dbReference>
<dbReference type="Gene3D" id="3.40.50.150">
    <property type="entry name" value="Vaccinia Virus protein VP39"/>
    <property type="match status" value="1"/>
</dbReference>
<dbReference type="InterPro" id="IPR036291">
    <property type="entry name" value="NAD(P)-bd_dom_sf"/>
</dbReference>
<dbReference type="InterPro" id="IPR013968">
    <property type="entry name" value="PKS_KR"/>
</dbReference>
<dbReference type="Gene3D" id="3.10.129.110">
    <property type="entry name" value="Polyketide synthase dehydratase"/>
    <property type="match status" value="1"/>
</dbReference>
<dbReference type="EMBL" id="JAUEPO010000005">
    <property type="protein sequence ID" value="KAK3320572.1"/>
    <property type="molecule type" value="Genomic_DNA"/>
</dbReference>
<dbReference type="InterPro" id="IPR050091">
    <property type="entry name" value="PKS_NRPS_Biosynth_Enz"/>
</dbReference>
<dbReference type="InterPro" id="IPR020841">
    <property type="entry name" value="PKS_Beta-ketoAc_synthase_dom"/>
</dbReference>
<feature type="region of interest" description="C-terminal hotdog fold" evidence="8">
    <location>
        <begin position="1139"/>
        <end position="1294"/>
    </location>
</feature>
<dbReference type="Pfam" id="PF13602">
    <property type="entry name" value="ADH_zinc_N_2"/>
    <property type="match status" value="1"/>
</dbReference>
<dbReference type="Pfam" id="PF21089">
    <property type="entry name" value="PKS_DH_N"/>
    <property type="match status" value="1"/>
</dbReference>
<dbReference type="InterPro" id="IPR057326">
    <property type="entry name" value="KR_dom"/>
</dbReference>
<dbReference type="InterPro" id="IPR036736">
    <property type="entry name" value="ACP-like_sf"/>
</dbReference>
<dbReference type="InterPro" id="IPR016035">
    <property type="entry name" value="Acyl_Trfase/lysoPLipase"/>
</dbReference>
<dbReference type="InterPro" id="IPR042104">
    <property type="entry name" value="PKS_dehydratase_sf"/>
</dbReference>
<proteinExistence type="predicted"/>
<dbReference type="InterPro" id="IPR049551">
    <property type="entry name" value="PKS_DH_C"/>
</dbReference>
<evidence type="ECO:0000256" key="5">
    <source>
        <dbReference type="ARBA" id="ARBA00023002"/>
    </source>
</evidence>
<dbReference type="Pfam" id="PF00550">
    <property type="entry name" value="PP-binding"/>
    <property type="match status" value="1"/>
</dbReference>
<dbReference type="InterPro" id="IPR029063">
    <property type="entry name" value="SAM-dependent_MTases_sf"/>
</dbReference>
<reference evidence="13" key="1">
    <citation type="journal article" date="2023" name="Mol. Phylogenet. Evol.">
        <title>Genome-scale phylogeny and comparative genomics of the fungal order Sordariales.</title>
        <authorList>
            <person name="Hensen N."/>
            <person name="Bonometti L."/>
            <person name="Westerberg I."/>
            <person name="Brannstrom I.O."/>
            <person name="Guillou S."/>
            <person name="Cros-Aarteil S."/>
            <person name="Calhoun S."/>
            <person name="Haridas S."/>
            <person name="Kuo A."/>
            <person name="Mondo S."/>
            <person name="Pangilinan J."/>
            <person name="Riley R."/>
            <person name="LaButti K."/>
            <person name="Andreopoulos B."/>
            <person name="Lipzen A."/>
            <person name="Chen C."/>
            <person name="Yan M."/>
            <person name="Daum C."/>
            <person name="Ng V."/>
            <person name="Clum A."/>
            <person name="Steindorff A."/>
            <person name="Ohm R.A."/>
            <person name="Martin F."/>
            <person name="Silar P."/>
            <person name="Natvig D.O."/>
            <person name="Lalanne C."/>
            <person name="Gautier V."/>
            <person name="Ament-Velasquez S.L."/>
            <person name="Kruys A."/>
            <person name="Hutchinson M.I."/>
            <person name="Powell A.J."/>
            <person name="Barry K."/>
            <person name="Miller A.N."/>
            <person name="Grigoriev I.V."/>
            <person name="Debuchy R."/>
            <person name="Gladieux P."/>
            <person name="Hiltunen Thoren M."/>
            <person name="Johannesson H."/>
        </authorList>
    </citation>
    <scope>NUCLEOTIDE SEQUENCE</scope>
    <source>
        <strain evidence="13">SMH4131-1</strain>
    </source>
</reference>
<dbReference type="Gene3D" id="3.40.366.10">
    <property type="entry name" value="Malonyl-Coenzyme A Acyl Carrier Protein, domain 2"/>
    <property type="match status" value="1"/>
</dbReference>
<dbReference type="SUPFAM" id="SSF52151">
    <property type="entry name" value="FabD/lysophospholipase-like"/>
    <property type="match status" value="1"/>
</dbReference>
<dbReference type="InterPro" id="IPR049552">
    <property type="entry name" value="PKS_DH_N"/>
</dbReference>
<keyword evidence="6" id="KW-0511">Multifunctional enzyme</keyword>
<dbReference type="GO" id="GO:0004312">
    <property type="term" value="F:fatty acid synthase activity"/>
    <property type="evidence" value="ECO:0007669"/>
    <property type="project" value="TreeGrafter"/>
</dbReference>
<dbReference type="Pfam" id="PF00109">
    <property type="entry name" value="ketoacyl-synt"/>
    <property type="match status" value="1"/>
</dbReference>
<name>A0AAE0I8N5_9PEZI</name>
<evidence type="ECO:0000256" key="6">
    <source>
        <dbReference type="ARBA" id="ARBA00023268"/>
    </source>
</evidence>
<dbReference type="PROSITE" id="PS51257">
    <property type="entry name" value="PROKAR_LIPOPROTEIN"/>
    <property type="match status" value="1"/>
</dbReference>
<dbReference type="InterPro" id="IPR020807">
    <property type="entry name" value="PKS_DH"/>
</dbReference>
<dbReference type="InterPro" id="IPR020843">
    <property type="entry name" value="ER"/>
</dbReference>
<dbReference type="CDD" id="cd00833">
    <property type="entry name" value="PKS"/>
    <property type="match status" value="1"/>
</dbReference>
<feature type="domain" description="PKS/mFAS DH" evidence="12">
    <location>
        <begin position="982"/>
        <end position="1294"/>
    </location>
</feature>
<dbReference type="GO" id="GO:0016491">
    <property type="term" value="F:oxidoreductase activity"/>
    <property type="evidence" value="ECO:0007669"/>
    <property type="project" value="UniProtKB-KW"/>
</dbReference>
<dbReference type="SUPFAM" id="SSF51735">
    <property type="entry name" value="NAD(P)-binding Rossmann-fold domains"/>
    <property type="match status" value="2"/>
</dbReference>
<comment type="caution">
    <text evidence="13">The sequence shown here is derived from an EMBL/GenBank/DDBJ whole genome shotgun (WGS) entry which is preliminary data.</text>
</comment>
<dbReference type="SMART" id="SM00827">
    <property type="entry name" value="PKS_AT"/>
    <property type="match status" value="1"/>
</dbReference>
<dbReference type="Pfam" id="PF02801">
    <property type="entry name" value="Ketoacyl-synt_C"/>
    <property type="match status" value="1"/>
</dbReference>
<keyword evidence="2" id="KW-0597">Phosphoprotein</keyword>
<keyword evidence="7" id="KW-0012">Acyltransferase</keyword>
<evidence type="ECO:0000256" key="9">
    <source>
        <dbReference type="SAM" id="MobiDB-lite"/>
    </source>
</evidence>
<evidence type="ECO:0000259" key="10">
    <source>
        <dbReference type="PROSITE" id="PS50075"/>
    </source>
</evidence>
<dbReference type="GO" id="GO:0031177">
    <property type="term" value="F:phosphopantetheine binding"/>
    <property type="evidence" value="ECO:0007669"/>
    <property type="project" value="InterPro"/>
</dbReference>
<dbReference type="Gene3D" id="3.30.70.3290">
    <property type="match status" value="1"/>
</dbReference>
<keyword evidence="5" id="KW-0560">Oxidoreductase</keyword>